<dbReference type="EMBL" id="CDOD01000022">
    <property type="protein sequence ID" value="CEN35784.1"/>
    <property type="molecule type" value="Genomic_DNA"/>
</dbReference>
<sequence>MVKFIKKNDEVISISVSISKFYEIISIIEEKGIENIEIEIKDEIR</sequence>
<evidence type="ECO:0000313" key="1">
    <source>
        <dbReference type="EMBL" id="CEN35784.1"/>
    </source>
</evidence>
<name>A0A0B7HB76_9FLAO</name>
<gene>
    <name evidence="1" type="ORF">CCYN2B_290014</name>
</gene>
<evidence type="ECO:0000313" key="2">
    <source>
        <dbReference type="Proteomes" id="UP000038055"/>
    </source>
</evidence>
<dbReference type="Proteomes" id="UP000038055">
    <property type="component" value="Unassembled WGS sequence"/>
</dbReference>
<organism evidence="1 2">
    <name type="scientific">Capnocytophaga cynodegmi</name>
    <dbReference type="NCBI Taxonomy" id="28189"/>
    <lineage>
        <taxon>Bacteria</taxon>
        <taxon>Pseudomonadati</taxon>
        <taxon>Bacteroidota</taxon>
        <taxon>Flavobacteriia</taxon>
        <taxon>Flavobacteriales</taxon>
        <taxon>Flavobacteriaceae</taxon>
        <taxon>Capnocytophaga</taxon>
    </lineage>
</organism>
<dbReference type="AlphaFoldDB" id="A0A0B7HB76"/>
<proteinExistence type="predicted"/>
<accession>A0A0B7HB76</accession>
<protein>
    <submittedName>
        <fullName evidence="1">Uncharacterized protein</fullName>
    </submittedName>
</protein>
<keyword evidence="2" id="KW-1185">Reference proteome</keyword>
<reference evidence="2" key="1">
    <citation type="submission" date="2015-01" db="EMBL/GenBank/DDBJ databases">
        <authorList>
            <person name="MANFREDI Pablo"/>
        </authorList>
    </citation>
    <scope>NUCLEOTIDE SEQUENCE [LARGE SCALE GENOMIC DNA]</scope>
    <source>
        <strain evidence="2">Ccyn2B</strain>
    </source>
</reference>